<dbReference type="Gene3D" id="3.40.190.10">
    <property type="entry name" value="Periplasmic binding protein-like II"/>
    <property type="match status" value="1"/>
</dbReference>
<keyword evidence="6" id="KW-0406">Ion transport</keyword>
<evidence type="ECO:0000256" key="8">
    <source>
        <dbReference type="ARBA" id="ARBA00023170"/>
    </source>
</evidence>
<evidence type="ECO:0000256" key="1">
    <source>
        <dbReference type="ARBA" id="ARBA00004141"/>
    </source>
</evidence>
<dbReference type="AlphaFoldDB" id="A0A8J9YI26"/>
<keyword evidence="3 14" id="KW-0812">Transmembrane</keyword>
<keyword evidence="15" id="KW-0732">Signal</keyword>
<evidence type="ECO:0000256" key="6">
    <source>
        <dbReference type="ARBA" id="ARBA00023065"/>
    </source>
</evidence>
<evidence type="ECO:0000256" key="13">
    <source>
        <dbReference type="ARBA" id="ARBA00034100"/>
    </source>
</evidence>
<keyword evidence="10" id="KW-0628">Postsynaptic cell membrane</keyword>
<feature type="transmembrane region" description="Helical" evidence="14">
    <location>
        <begin position="589"/>
        <end position="610"/>
    </location>
</feature>
<keyword evidence="8" id="KW-0675">Receptor</keyword>
<dbReference type="SMART" id="SM00918">
    <property type="entry name" value="Lig_chan-Glu_bd"/>
    <property type="match status" value="1"/>
</dbReference>
<feature type="signal peptide" evidence="15">
    <location>
        <begin position="1"/>
        <end position="21"/>
    </location>
</feature>
<gene>
    <name evidence="18" type="primary">GRIA2</name>
    <name evidence="18" type="ORF">BLAG_LOCUS610</name>
</gene>
<keyword evidence="5" id="KW-0770">Synapse</keyword>
<dbReference type="InterPro" id="IPR019594">
    <property type="entry name" value="Glu/Gly-bd"/>
</dbReference>
<keyword evidence="4 14" id="KW-1133">Transmembrane helix</keyword>
<feature type="domain" description="Ionotropic glutamate receptor C-terminal" evidence="16">
    <location>
        <begin position="455"/>
        <end position="613"/>
    </location>
</feature>
<feature type="domain" description="Ionotropic glutamate receptor L-glutamate and glycine-binding" evidence="17">
    <location>
        <begin position="466"/>
        <end position="533"/>
    </location>
</feature>
<dbReference type="Pfam" id="PF01094">
    <property type="entry name" value="ANF_receptor"/>
    <property type="match status" value="1"/>
</dbReference>
<evidence type="ECO:0000259" key="16">
    <source>
        <dbReference type="SMART" id="SM00079"/>
    </source>
</evidence>
<dbReference type="SUPFAM" id="SSF53850">
    <property type="entry name" value="Periplasmic binding protein-like II"/>
    <property type="match status" value="1"/>
</dbReference>
<dbReference type="GO" id="GO:0045211">
    <property type="term" value="C:postsynaptic membrane"/>
    <property type="evidence" value="ECO:0007669"/>
    <property type="project" value="UniProtKB-SubCell"/>
</dbReference>
<sequence>MATVFGRAALLLVTAASFVTADRVVRFGALSVSNFPAASSAMKIAVEYVNEKQLVPNVTLEYIENTTTPLAFLDMIQHECFQTSQGVVAVMGPILSSQASHNSHTCIPFVQVKAASPVSTGLSLPQIAPEATDPTLGNAQQYPQLVRISWPDSVLSKALIDLLEHFSWDQMSIFVSNDDYGTHGFKEFQDLAGQKGWRIHTIQSFDPTETAADIEVHEQLKAIKDTGTRIIVLHCLASFAAEILREASTMDMTGAGWAWVVSDGVTSYQRDLFKFNDATVTVLDYLQGLVGPMSPSTNGGHSEAFMAKWRSANPVVYPGAGVRDIGPYTARWADAVLALAQALRNLQEDGVTVTPQPLDCGCDGSESRPWVDGSMVLQYLKQVKTDGVTGYIHFDSAGARADAEYNIVNLKSNGWQKVGAWNLPEGLNMNSDGDVKFMGGSTKVDPYVSDLSNRTLRVVTIAADGFVLISDVDKDGNNVTGSDRFQGFCMDLFSWLSTQLGFKYEYYEVDDGHYGIYNSQTGKWTGLVGDVLYGKADIALAPLSITSERQSVGDFTLPYYDNGVTFAMKKTESRTSNTWGFISPFQAELWATILLTALAVGLFQGVANLATKNM</sequence>
<dbReference type="GO" id="GO:0015276">
    <property type="term" value="F:ligand-gated monoatomic ion channel activity"/>
    <property type="evidence" value="ECO:0007669"/>
    <property type="project" value="InterPro"/>
</dbReference>
<keyword evidence="19" id="KW-1185">Reference proteome</keyword>
<evidence type="ECO:0000256" key="7">
    <source>
        <dbReference type="ARBA" id="ARBA00023136"/>
    </source>
</evidence>
<evidence type="ECO:0000256" key="12">
    <source>
        <dbReference type="ARBA" id="ARBA00023303"/>
    </source>
</evidence>
<keyword evidence="11" id="KW-1071">Ligand-gated ion channel</keyword>
<dbReference type="InterPro" id="IPR001320">
    <property type="entry name" value="Iontro_rcpt_C"/>
</dbReference>
<dbReference type="Proteomes" id="UP000838412">
    <property type="component" value="Chromosome 1"/>
</dbReference>
<keyword evidence="2" id="KW-0813">Transport</keyword>
<organism evidence="18 19">
    <name type="scientific">Branchiostoma lanceolatum</name>
    <name type="common">Common lancelet</name>
    <name type="synonym">Amphioxus lanceolatum</name>
    <dbReference type="NCBI Taxonomy" id="7740"/>
    <lineage>
        <taxon>Eukaryota</taxon>
        <taxon>Metazoa</taxon>
        <taxon>Chordata</taxon>
        <taxon>Cephalochordata</taxon>
        <taxon>Leptocardii</taxon>
        <taxon>Amphioxiformes</taxon>
        <taxon>Branchiostomatidae</taxon>
        <taxon>Branchiostoma</taxon>
    </lineage>
</organism>
<keyword evidence="12" id="KW-0407">Ion channel</keyword>
<evidence type="ECO:0000256" key="9">
    <source>
        <dbReference type="ARBA" id="ARBA00023180"/>
    </source>
</evidence>
<evidence type="ECO:0000256" key="14">
    <source>
        <dbReference type="SAM" id="Phobius"/>
    </source>
</evidence>
<evidence type="ECO:0000256" key="10">
    <source>
        <dbReference type="ARBA" id="ARBA00023257"/>
    </source>
</evidence>
<protein>
    <submittedName>
        <fullName evidence="18">GRIA2 protein</fullName>
    </submittedName>
</protein>
<accession>A0A8J9YI26</accession>
<proteinExistence type="predicted"/>
<name>A0A8J9YI26_BRALA</name>
<dbReference type="SMART" id="SM00079">
    <property type="entry name" value="PBPe"/>
    <property type="match status" value="1"/>
</dbReference>
<evidence type="ECO:0000256" key="4">
    <source>
        <dbReference type="ARBA" id="ARBA00022989"/>
    </source>
</evidence>
<dbReference type="OrthoDB" id="5984008at2759"/>
<evidence type="ECO:0000256" key="3">
    <source>
        <dbReference type="ARBA" id="ARBA00022692"/>
    </source>
</evidence>
<feature type="chain" id="PRO_5035476472" evidence="15">
    <location>
        <begin position="22"/>
        <end position="614"/>
    </location>
</feature>
<evidence type="ECO:0000313" key="19">
    <source>
        <dbReference type="Proteomes" id="UP000838412"/>
    </source>
</evidence>
<dbReference type="EMBL" id="OV696686">
    <property type="protein sequence ID" value="CAH1228149.1"/>
    <property type="molecule type" value="Genomic_DNA"/>
</dbReference>
<evidence type="ECO:0000256" key="11">
    <source>
        <dbReference type="ARBA" id="ARBA00023286"/>
    </source>
</evidence>
<comment type="subcellular location">
    <subcellularLocation>
        <location evidence="1">Membrane</location>
        <topology evidence="1">Multi-pass membrane protein</topology>
    </subcellularLocation>
    <subcellularLocation>
        <location evidence="13">Postsynaptic cell membrane</location>
    </subcellularLocation>
</comment>
<dbReference type="InterPro" id="IPR001828">
    <property type="entry name" value="ANF_lig-bd_rcpt"/>
</dbReference>
<evidence type="ECO:0000259" key="17">
    <source>
        <dbReference type="SMART" id="SM00918"/>
    </source>
</evidence>
<evidence type="ECO:0000256" key="2">
    <source>
        <dbReference type="ARBA" id="ARBA00022448"/>
    </source>
</evidence>
<evidence type="ECO:0000256" key="5">
    <source>
        <dbReference type="ARBA" id="ARBA00023018"/>
    </source>
</evidence>
<evidence type="ECO:0000256" key="15">
    <source>
        <dbReference type="SAM" id="SignalP"/>
    </source>
</evidence>
<keyword evidence="9" id="KW-0325">Glycoprotein</keyword>
<dbReference type="PANTHER" id="PTHR18966">
    <property type="entry name" value="IONOTROPIC GLUTAMATE RECEPTOR"/>
    <property type="match status" value="1"/>
</dbReference>
<dbReference type="Pfam" id="PF10613">
    <property type="entry name" value="Lig_chan-Glu_bd"/>
    <property type="match status" value="1"/>
</dbReference>
<dbReference type="InterPro" id="IPR015683">
    <property type="entry name" value="Ionotropic_Glu_rcpt"/>
</dbReference>
<dbReference type="InterPro" id="IPR028082">
    <property type="entry name" value="Peripla_BP_I"/>
</dbReference>
<evidence type="ECO:0000313" key="18">
    <source>
        <dbReference type="EMBL" id="CAH1228149.1"/>
    </source>
</evidence>
<reference evidence="18" key="1">
    <citation type="submission" date="2022-01" db="EMBL/GenBank/DDBJ databases">
        <authorList>
            <person name="Braso-Vives M."/>
        </authorList>
    </citation>
    <scope>NUCLEOTIDE SEQUENCE</scope>
</reference>
<dbReference type="SUPFAM" id="SSF53822">
    <property type="entry name" value="Periplasmic binding protein-like I"/>
    <property type="match status" value="1"/>
</dbReference>
<keyword evidence="7 14" id="KW-0472">Membrane</keyword>
<dbReference type="FunFam" id="3.40.190.10:FF:000399">
    <property type="entry name" value="Predicted protein"/>
    <property type="match status" value="1"/>
</dbReference>
<dbReference type="Gene3D" id="3.40.50.2300">
    <property type="match status" value="2"/>
</dbReference>